<sequence length="140" mass="15473">MTGNVLPTKKETTKARIIKALTESSGFITVAAARAGVTYTTMKRYMIEYPTVRIAAQECKERLLDLAESQLLKNIKEGDNTAIIFYLKTQGKHRGYVERIEATGKDGGPIQTRTVNVDANIVTEALRILLELGAIEVTED</sequence>
<organism evidence="1">
    <name type="scientific">viral metagenome</name>
    <dbReference type="NCBI Taxonomy" id="1070528"/>
    <lineage>
        <taxon>unclassified sequences</taxon>
        <taxon>metagenomes</taxon>
        <taxon>organismal metagenomes</taxon>
    </lineage>
</organism>
<evidence type="ECO:0000313" key="1">
    <source>
        <dbReference type="EMBL" id="QJA73466.1"/>
    </source>
</evidence>
<proteinExistence type="predicted"/>
<reference evidence="1" key="1">
    <citation type="submission" date="2020-03" db="EMBL/GenBank/DDBJ databases">
        <title>The deep terrestrial virosphere.</title>
        <authorList>
            <person name="Holmfeldt K."/>
            <person name="Nilsson E."/>
            <person name="Simone D."/>
            <person name="Lopez-Fernandez M."/>
            <person name="Wu X."/>
            <person name="de Brujin I."/>
            <person name="Lundin D."/>
            <person name="Andersson A."/>
            <person name="Bertilsson S."/>
            <person name="Dopson M."/>
        </authorList>
    </citation>
    <scope>NUCLEOTIDE SEQUENCE</scope>
    <source>
        <strain evidence="1">MM415A02339</strain>
    </source>
</reference>
<name>A0A6M3JU03_9ZZZZ</name>
<accession>A0A6M3JU03</accession>
<dbReference type="AlphaFoldDB" id="A0A6M3JU03"/>
<protein>
    <submittedName>
        <fullName evidence="1">Uncharacterized protein</fullName>
    </submittedName>
</protein>
<gene>
    <name evidence="1" type="ORF">MM415A02339_0008</name>
</gene>
<dbReference type="EMBL" id="MT142029">
    <property type="protein sequence ID" value="QJA73466.1"/>
    <property type="molecule type" value="Genomic_DNA"/>
</dbReference>